<dbReference type="Proteomes" id="UP001165685">
    <property type="component" value="Unassembled WGS sequence"/>
</dbReference>
<sequence length="261" mass="27600">MSRESDHRTLHNRVLAELGPAIAAGRYGPDHVFTLDGLVREFGVSRTVAREAVRVLESMRLVVSRPRTGVRVRPRAEWSVFDPQLIRWRLAGPGRLEQLRSLNGLRAAVEPPAAAAAARLATSEERAALVDLERRMADTGRRGDLEAFLELDTAFHRRILELSGNEMFAGLSGVVAEVLAGRTEHSLMPPTPRPEALCLHRHVASAIDGGLPQVAEAAMRAIVDEVVEALGGGAGEGGGDVLGPGGTDPGAQGTGGPTAAG</sequence>
<dbReference type="PANTHER" id="PTHR43537:SF44">
    <property type="entry name" value="GNTR FAMILY REGULATORY PROTEIN"/>
    <property type="match status" value="1"/>
</dbReference>
<dbReference type="InterPro" id="IPR011711">
    <property type="entry name" value="GntR_C"/>
</dbReference>
<dbReference type="InterPro" id="IPR008920">
    <property type="entry name" value="TF_FadR/GntR_C"/>
</dbReference>
<dbReference type="Pfam" id="PF00392">
    <property type="entry name" value="GntR"/>
    <property type="match status" value="1"/>
</dbReference>
<dbReference type="PROSITE" id="PS50949">
    <property type="entry name" value="HTH_GNTR"/>
    <property type="match status" value="1"/>
</dbReference>
<dbReference type="InterPro" id="IPR036388">
    <property type="entry name" value="WH-like_DNA-bd_sf"/>
</dbReference>
<dbReference type="SUPFAM" id="SSF46785">
    <property type="entry name" value="Winged helix' DNA-binding domain"/>
    <property type="match status" value="1"/>
</dbReference>
<dbReference type="Pfam" id="PF07729">
    <property type="entry name" value="FCD"/>
    <property type="match status" value="1"/>
</dbReference>
<dbReference type="Gene3D" id="1.10.10.10">
    <property type="entry name" value="Winged helix-like DNA-binding domain superfamily/Winged helix DNA-binding domain"/>
    <property type="match status" value="1"/>
</dbReference>
<proteinExistence type="predicted"/>
<comment type="caution">
    <text evidence="6">The sequence shown here is derived from an EMBL/GenBank/DDBJ whole genome shotgun (WGS) entry which is preliminary data.</text>
</comment>
<dbReference type="SMART" id="SM00345">
    <property type="entry name" value="HTH_GNTR"/>
    <property type="match status" value="1"/>
</dbReference>
<dbReference type="PANTHER" id="PTHR43537">
    <property type="entry name" value="TRANSCRIPTIONAL REGULATOR, GNTR FAMILY"/>
    <property type="match status" value="1"/>
</dbReference>
<keyword evidence="7" id="KW-1185">Reference proteome</keyword>
<evidence type="ECO:0000313" key="6">
    <source>
        <dbReference type="EMBL" id="MDA2806656.1"/>
    </source>
</evidence>
<evidence type="ECO:0000256" key="3">
    <source>
        <dbReference type="ARBA" id="ARBA00023163"/>
    </source>
</evidence>
<dbReference type="InterPro" id="IPR036390">
    <property type="entry name" value="WH_DNA-bd_sf"/>
</dbReference>
<feature type="domain" description="HTH gntR-type" evidence="5">
    <location>
        <begin position="8"/>
        <end position="75"/>
    </location>
</feature>
<dbReference type="EMBL" id="JAQFWP010000038">
    <property type="protein sequence ID" value="MDA2806656.1"/>
    <property type="molecule type" value="Genomic_DNA"/>
</dbReference>
<accession>A0ABT4TPS8</accession>
<gene>
    <name evidence="6" type="ORF">O4U47_19255</name>
</gene>
<evidence type="ECO:0000256" key="4">
    <source>
        <dbReference type="SAM" id="MobiDB-lite"/>
    </source>
</evidence>
<feature type="region of interest" description="Disordered" evidence="4">
    <location>
        <begin position="234"/>
        <end position="261"/>
    </location>
</feature>
<name>A0ABT4TPS8_9ACTN</name>
<reference evidence="6" key="1">
    <citation type="submission" date="2023-01" db="EMBL/GenBank/DDBJ databases">
        <title>Draft genome sequence of Nocardiopsis sp. LSu2-4 isolated from halophytes.</title>
        <authorList>
            <person name="Duangmal K."/>
            <person name="Chantavorakit T."/>
        </authorList>
    </citation>
    <scope>NUCLEOTIDE SEQUENCE</scope>
    <source>
        <strain evidence="6">LSu2-4</strain>
    </source>
</reference>
<keyword evidence="3" id="KW-0804">Transcription</keyword>
<dbReference type="SMART" id="SM00895">
    <property type="entry name" value="FCD"/>
    <property type="match status" value="1"/>
</dbReference>
<organism evidence="6 7">
    <name type="scientific">Nocardiopsis suaedae</name>
    <dbReference type="NCBI Taxonomy" id="3018444"/>
    <lineage>
        <taxon>Bacteria</taxon>
        <taxon>Bacillati</taxon>
        <taxon>Actinomycetota</taxon>
        <taxon>Actinomycetes</taxon>
        <taxon>Streptosporangiales</taxon>
        <taxon>Nocardiopsidaceae</taxon>
        <taxon>Nocardiopsis</taxon>
    </lineage>
</organism>
<dbReference type="InterPro" id="IPR000524">
    <property type="entry name" value="Tscrpt_reg_HTH_GntR"/>
</dbReference>
<keyword evidence="2" id="KW-0238">DNA-binding</keyword>
<evidence type="ECO:0000256" key="2">
    <source>
        <dbReference type="ARBA" id="ARBA00023125"/>
    </source>
</evidence>
<dbReference type="SUPFAM" id="SSF48008">
    <property type="entry name" value="GntR ligand-binding domain-like"/>
    <property type="match status" value="1"/>
</dbReference>
<dbReference type="Gene3D" id="1.20.120.530">
    <property type="entry name" value="GntR ligand-binding domain-like"/>
    <property type="match status" value="1"/>
</dbReference>
<evidence type="ECO:0000259" key="5">
    <source>
        <dbReference type="PROSITE" id="PS50949"/>
    </source>
</evidence>
<keyword evidence="1" id="KW-0805">Transcription regulation</keyword>
<dbReference type="RefSeq" id="WP_270679292.1">
    <property type="nucleotide sequence ID" value="NZ_JAQFWP010000038.1"/>
</dbReference>
<protein>
    <submittedName>
        <fullName evidence="6">FCD domain-containing protein</fullName>
    </submittedName>
</protein>
<evidence type="ECO:0000313" key="7">
    <source>
        <dbReference type="Proteomes" id="UP001165685"/>
    </source>
</evidence>
<evidence type="ECO:0000256" key="1">
    <source>
        <dbReference type="ARBA" id="ARBA00023015"/>
    </source>
</evidence>